<feature type="compositionally biased region" description="Polar residues" evidence="1">
    <location>
        <begin position="44"/>
        <end position="53"/>
    </location>
</feature>
<feature type="region of interest" description="Disordered" evidence="1">
    <location>
        <begin position="29"/>
        <end position="55"/>
    </location>
</feature>
<dbReference type="OrthoDB" id="5194044at2759"/>
<evidence type="ECO:0000256" key="1">
    <source>
        <dbReference type="SAM" id="MobiDB-lite"/>
    </source>
</evidence>
<gene>
    <name evidence="2" type="ORF">B9Z65_1955</name>
</gene>
<evidence type="ECO:0000313" key="3">
    <source>
        <dbReference type="Proteomes" id="UP000243723"/>
    </source>
</evidence>
<sequence>MPYVELDTDEMPKSTFIVEDTSTIAYEDFVEQKKRPRSPDGTESAASGASFQYQPGRPAQPDYVCYPNLQYPPVQYPAYQCYPQQQPYMPQYAYGPQHFIPQPYPNQAYAAPGYQQYQCYPTAYDRFVAAGAPQAAPAPASAPAIESTEKEDAASENFWIGRTRAQVDEDNIKIAAKENVFKYDAMKPAGAGADALFWVVELDGRTTLRMFKTIDEDLGPGKWERDHRHGNAYFVREKAEEEAKEVKD</sequence>
<protein>
    <submittedName>
        <fullName evidence="2">Uncharacterized protein</fullName>
    </submittedName>
</protein>
<proteinExistence type="predicted"/>
<reference evidence="2 3" key="1">
    <citation type="submission" date="2017-05" db="EMBL/GenBank/DDBJ databases">
        <title>Draft genome sequence of Elsinoe australis.</title>
        <authorList>
            <person name="Cheng Q."/>
        </authorList>
    </citation>
    <scope>NUCLEOTIDE SEQUENCE [LARGE SCALE GENOMIC DNA]</scope>
    <source>
        <strain evidence="2 3">NL1</strain>
    </source>
</reference>
<dbReference type="STRING" id="40998.A0A2P7YLE3"/>
<dbReference type="EMBL" id="NHZQ01000419">
    <property type="protein sequence ID" value="PSK36772.1"/>
    <property type="molecule type" value="Genomic_DNA"/>
</dbReference>
<dbReference type="Proteomes" id="UP000243723">
    <property type="component" value="Unassembled WGS sequence"/>
</dbReference>
<accession>A0A2P7YLE3</accession>
<keyword evidence="3" id="KW-1185">Reference proteome</keyword>
<evidence type="ECO:0000313" key="2">
    <source>
        <dbReference type="EMBL" id="PSK36772.1"/>
    </source>
</evidence>
<comment type="caution">
    <text evidence="2">The sequence shown here is derived from an EMBL/GenBank/DDBJ whole genome shotgun (WGS) entry which is preliminary data.</text>
</comment>
<organism evidence="2 3">
    <name type="scientific">Elsinoe australis</name>
    <dbReference type="NCBI Taxonomy" id="40998"/>
    <lineage>
        <taxon>Eukaryota</taxon>
        <taxon>Fungi</taxon>
        <taxon>Dikarya</taxon>
        <taxon>Ascomycota</taxon>
        <taxon>Pezizomycotina</taxon>
        <taxon>Dothideomycetes</taxon>
        <taxon>Dothideomycetidae</taxon>
        <taxon>Myriangiales</taxon>
        <taxon>Elsinoaceae</taxon>
        <taxon>Elsinoe</taxon>
    </lineage>
</organism>
<dbReference type="AlphaFoldDB" id="A0A2P7YLE3"/>
<feature type="compositionally biased region" description="Basic and acidic residues" evidence="1">
    <location>
        <begin position="30"/>
        <end position="40"/>
    </location>
</feature>
<name>A0A2P7YLE3_9PEZI</name>